<evidence type="ECO:0000259" key="14">
    <source>
        <dbReference type="PROSITE" id="PS50109"/>
    </source>
</evidence>
<dbReference type="InterPro" id="IPR003661">
    <property type="entry name" value="HisK_dim/P_dom"/>
</dbReference>
<evidence type="ECO:0000256" key="10">
    <source>
        <dbReference type="ARBA" id="ARBA00022989"/>
    </source>
</evidence>
<feature type="domain" description="Histidine kinase" evidence="14">
    <location>
        <begin position="243"/>
        <end position="450"/>
    </location>
</feature>
<dbReference type="SUPFAM" id="SSF47384">
    <property type="entry name" value="Homodimeric domain of signal transducing histidine kinase"/>
    <property type="match status" value="1"/>
</dbReference>
<evidence type="ECO:0000256" key="4">
    <source>
        <dbReference type="ARBA" id="ARBA00022553"/>
    </source>
</evidence>
<organism evidence="16 17">
    <name type="scientific">Luteimonas granuli</name>
    <dbReference type="NCBI Taxonomy" id="1176533"/>
    <lineage>
        <taxon>Bacteria</taxon>
        <taxon>Pseudomonadati</taxon>
        <taxon>Pseudomonadota</taxon>
        <taxon>Gammaproteobacteria</taxon>
        <taxon>Lysobacterales</taxon>
        <taxon>Lysobacteraceae</taxon>
        <taxon>Luteimonas</taxon>
    </lineage>
</organism>
<dbReference type="OrthoDB" id="9809567at2"/>
<keyword evidence="11" id="KW-0902">Two-component regulatory system</keyword>
<evidence type="ECO:0000256" key="12">
    <source>
        <dbReference type="ARBA" id="ARBA00023136"/>
    </source>
</evidence>
<keyword evidence="10 13" id="KW-1133">Transmembrane helix</keyword>
<dbReference type="GO" id="GO:0005886">
    <property type="term" value="C:plasma membrane"/>
    <property type="evidence" value="ECO:0007669"/>
    <property type="project" value="TreeGrafter"/>
</dbReference>
<evidence type="ECO:0000259" key="15">
    <source>
        <dbReference type="PROSITE" id="PS50885"/>
    </source>
</evidence>
<evidence type="ECO:0000256" key="9">
    <source>
        <dbReference type="ARBA" id="ARBA00022840"/>
    </source>
</evidence>
<evidence type="ECO:0000256" key="11">
    <source>
        <dbReference type="ARBA" id="ARBA00023012"/>
    </source>
</evidence>
<keyword evidence="7" id="KW-0547">Nucleotide-binding</keyword>
<evidence type="ECO:0000256" key="1">
    <source>
        <dbReference type="ARBA" id="ARBA00000085"/>
    </source>
</evidence>
<accession>A0A518N7N4</accession>
<dbReference type="SMART" id="SM00387">
    <property type="entry name" value="HATPase_c"/>
    <property type="match status" value="1"/>
</dbReference>
<dbReference type="Gene3D" id="3.30.565.10">
    <property type="entry name" value="Histidine kinase-like ATPase, C-terminal domain"/>
    <property type="match status" value="1"/>
</dbReference>
<evidence type="ECO:0000313" key="17">
    <source>
        <dbReference type="Proteomes" id="UP000316584"/>
    </source>
</evidence>
<dbReference type="PROSITE" id="PS50885">
    <property type="entry name" value="HAMP"/>
    <property type="match status" value="1"/>
</dbReference>
<dbReference type="PANTHER" id="PTHR45436:SF5">
    <property type="entry name" value="SENSOR HISTIDINE KINASE TRCS"/>
    <property type="match status" value="1"/>
</dbReference>
<dbReference type="InterPro" id="IPR003660">
    <property type="entry name" value="HAMP_dom"/>
</dbReference>
<feature type="transmembrane region" description="Helical" evidence="13">
    <location>
        <begin position="164"/>
        <end position="183"/>
    </location>
</feature>
<gene>
    <name evidence="16" type="ORF">FPZ22_08945</name>
</gene>
<dbReference type="CDD" id="cd16954">
    <property type="entry name" value="HATPase_PhoQ-like"/>
    <property type="match status" value="1"/>
</dbReference>
<keyword evidence="6 13" id="KW-0812">Transmembrane</keyword>
<keyword evidence="8 16" id="KW-0418">Kinase</keyword>
<evidence type="ECO:0000256" key="2">
    <source>
        <dbReference type="ARBA" id="ARBA00004370"/>
    </source>
</evidence>
<dbReference type="PRINTS" id="PR00344">
    <property type="entry name" value="BCTRLSENSOR"/>
</dbReference>
<dbReference type="GO" id="GO:0000155">
    <property type="term" value="F:phosphorelay sensor kinase activity"/>
    <property type="evidence" value="ECO:0007669"/>
    <property type="project" value="InterPro"/>
</dbReference>
<dbReference type="Pfam" id="PF02518">
    <property type="entry name" value="HATPase_c"/>
    <property type="match status" value="1"/>
</dbReference>
<dbReference type="InterPro" id="IPR003594">
    <property type="entry name" value="HATPase_dom"/>
</dbReference>
<dbReference type="InterPro" id="IPR005467">
    <property type="entry name" value="His_kinase_dom"/>
</dbReference>
<comment type="subcellular location">
    <subcellularLocation>
        <location evidence="2">Membrane</location>
    </subcellularLocation>
</comment>
<dbReference type="EMBL" id="CP042218">
    <property type="protein sequence ID" value="QDW67914.1"/>
    <property type="molecule type" value="Genomic_DNA"/>
</dbReference>
<evidence type="ECO:0000256" key="13">
    <source>
        <dbReference type="SAM" id="Phobius"/>
    </source>
</evidence>
<dbReference type="InterPro" id="IPR004358">
    <property type="entry name" value="Sig_transdc_His_kin-like_C"/>
</dbReference>
<protein>
    <recommendedName>
        <fullName evidence="3">histidine kinase</fullName>
        <ecNumber evidence="3">2.7.13.3</ecNumber>
    </recommendedName>
</protein>
<evidence type="ECO:0000256" key="6">
    <source>
        <dbReference type="ARBA" id="ARBA00022692"/>
    </source>
</evidence>
<dbReference type="KEGG" id="lug:FPZ22_08945"/>
<dbReference type="EC" id="2.7.13.3" evidence="3"/>
<keyword evidence="4" id="KW-0597">Phosphoprotein</keyword>
<evidence type="ECO:0000313" key="16">
    <source>
        <dbReference type="EMBL" id="QDW67914.1"/>
    </source>
</evidence>
<keyword evidence="9" id="KW-0067">ATP-binding</keyword>
<dbReference type="InterPro" id="IPR036097">
    <property type="entry name" value="HisK_dim/P_sf"/>
</dbReference>
<dbReference type="Gene3D" id="1.10.287.130">
    <property type="match status" value="1"/>
</dbReference>
<sequence>MAASLGLLAFLAAAGYALDRAFVDVASQLQRDRLRSYASAYAGDIEFDRGGNLIPPYTQPDERFDRPGSGLYAEVVLPGGGWSSESTRGPQLPEAELLEGGAEKFEGPLPITRADGTYGEVLRYGKGFVWDLEQRPEAEFPYTIYIMEDAGTLPQQVRVFRAALWGYLGIAGLVLLLVQALVLRWSLLPLRRVVAELKRVQAGQANRMSELHPRELEPLTESINALVESERQNLEHQRNTMADLAHSLKTPLAVLRTRLESDATEAELREEVATQVQRMNELVGYQLGRAASTGHALFAAPVEIEPHAEQIVRGLEKIYADKGAVCEFEIDPAARFHGEPGDLQELLGNLLENAFKWAHSRVLLTAEVGECAPRRPGLVLAVDDDGPGIPPERIAHVLQRGVRGDERVQGHGIGLSIVQDIVRGYRGELEVGASPELGGARFLVRLPPGL</sequence>
<dbReference type="Proteomes" id="UP000316584">
    <property type="component" value="Chromosome"/>
</dbReference>
<dbReference type="PANTHER" id="PTHR45436">
    <property type="entry name" value="SENSOR HISTIDINE KINASE YKOH"/>
    <property type="match status" value="1"/>
</dbReference>
<dbReference type="InterPro" id="IPR036890">
    <property type="entry name" value="HATPase_C_sf"/>
</dbReference>
<keyword evidence="12 13" id="KW-0472">Membrane</keyword>
<comment type="catalytic activity">
    <reaction evidence="1">
        <text>ATP + protein L-histidine = ADP + protein N-phospho-L-histidine.</text>
        <dbReference type="EC" id="2.7.13.3"/>
    </reaction>
</comment>
<dbReference type="CDD" id="cd00082">
    <property type="entry name" value="HisKA"/>
    <property type="match status" value="1"/>
</dbReference>
<dbReference type="SUPFAM" id="SSF55874">
    <property type="entry name" value="ATPase domain of HSP90 chaperone/DNA topoisomerase II/histidine kinase"/>
    <property type="match status" value="1"/>
</dbReference>
<evidence type="ECO:0000256" key="7">
    <source>
        <dbReference type="ARBA" id="ARBA00022741"/>
    </source>
</evidence>
<reference evidence="16 17" key="1">
    <citation type="submission" date="2019-07" db="EMBL/GenBank/DDBJ databases">
        <title>Full genome sequence of Luteimonas sp. Gr-4.</title>
        <authorList>
            <person name="Im W.-T."/>
        </authorList>
    </citation>
    <scope>NUCLEOTIDE SEQUENCE [LARGE SCALE GENOMIC DNA]</scope>
    <source>
        <strain evidence="16 17">Gr-4</strain>
    </source>
</reference>
<keyword evidence="5" id="KW-0808">Transferase</keyword>
<evidence type="ECO:0000256" key="3">
    <source>
        <dbReference type="ARBA" id="ARBA00012438"/>
    </source>
</evidence>
<proteinExistence type="predicted"/>
<keyword evidence="17" id="KW-1185">Reference proteome</keyword>
<evidence type="ECO:0000256" key="8">
    <source>
        <dbReference type="ARBA" id="ARBA00022777"/>
    </source>
</evidence>
<dbReference type="InterPro" id="IPR050428">
    <property type="entry name" value="TCS_sensor_his_kinase"/>
</dbReference>
<feature type="domain" description="HAMP" evidence="15">
    <location>
        <begin position="184"/>
        <end position="235"/>
    </location>
</feature>
<dbReference type="PROSITE" id="PS50109">
    <property type="entry name" value="HIS_KIN"/>
    <property type="match status" value="1"/>
</dbReference>
<name>A0A518N7N4_9GAMM</name>
<dbReference type="InterPro" id="IPR058619">
    <property type="entry name" value="PhoQ/CarS-like_HATPase"/>
</dbReference>
<dbReference type="AlphaFoldDB" id="A0A518N7N4"/>
<evidence type="ECO:0000256" key="5">
    <source>
        <dbReference type="ARBA" id="ARBA00022679"/>
    </source>
</evidence>